<feature type="compositionally biased region" description="Polar residues" evidence="1">
    <location>
        <begin position="1"/>
        <end position="39"/>
    </location>
</feature>
<dbReference type="AlphaFoldDB" id="G4TS96"/>
<organism evidence="2 3">
    <name type="scientific">Serendipita indica (strain DSM 11827)</name>
    <name type="common">Root endophyte fungus</name>
    <name type="synonym">Piriformospora indica</name>
    <dbReference type="NCBI Taxonomy" id="1109443"/>
    <lineage>
        <taxon>Eukaryota</taxon>
        <taxon>Fungi</taxon>
        <taxon>Dikarya</taxon>
        <taxon>Basidiomycota</taxon>
        <taxon>Agaricomycotina</taxon>
        <taxon>Agaricomycetes</taxon>
        <taxon>Sebacinales</taxon>
        <taxon>Serendipitaceae</taxon>
        <taxon>Serendipita</taxon>
    </lineage>
</organism>
<feature type="compositionally biased region" description="Pro residues" evidence="1">
    <location>
        <begin position="219"/>
        <end position="231"/>
    </location>
</feature>
<feature type="compositionally biased region" description="Pro residues" evidence="1">
    <location>
        <begin position="127"/>
        <end position="138"/>
    </location>
</feature>
<dbReference type="Proteomes" id="UP000007148">
    <property type="component" value="Unassembled WGS sequence"/>
</dbReference>
<keyword evidence="3" id="KW-1185">Reference proteome</keyword>
<comment type="caution">
    <text evidence="2">The sequence shown here is derived from an EMBL/GenBank/DDBJ whole genome shotgun (WGS) entry which is preliminary data.</text>
</comment>
<name>G4TS96_SERID</name>
<evidence type="ECO:0000313" key="2">
    <source>
        <dbReference type="EMBL" id="CCA74189.1"/>
    </source>
</evidence>
<evidence type="ECO:0000256" key="1">
    <source>
        <dbReference type="SAM" id="MobiDB-lite"/>
    </source>
</evidence>
<reference evidence="2 3" key="1">
    <citation type="journal article" date="2011" name="PLoS Pathog.">
        <title>Endophytic Life Strategies Decoded by Genome and Transcriptome Analyses of the Mutualistic Root Symbiont Piriformospora indica.</title>
        <authorList>
            <person name="Zuccaro A."/>
            <person name="Lahrmann U."/>
            <person name="Guldener U."/>
            <person name="Langen G."/>
            <person name="Pfiffi S."/>
            <person name="Biedenkopf D."/>
            <person name="Wong P."/>
            <person name="Samans B."/>
            <person name="Grimm C."/>
            <person name="Basiewicz M."/>
            <person name="Murat C."/>
            <person name="Martin F."/>
            <person name="Kogel K.H."/>
        </authorList>
    </citation>
    <scope>NUCLEOTIDE SEQUENCE [LARGE SCALE GENOMIC DNA]</scope>
    <source>
        <strain evidence="2 3">DSM 11827</strain>
    </source>
</reference>
<protein>
    <submittedName>
        <fullName evidence="2">Uncharacterized protein</fullName>
    </submittedName>
</protein>
<feature type="region of interest" description="Disordered" evidence="1">
    <location>
        <begin position="121"/>
        <end position="261"/>
    </location>
</feature>
<dbReference type="HOGENOM" id="CLU_1066032_0_0_1"/>
<feature type="compositionally biased region" description="Basic and acidic residues" evidence="1">
    <location>
        <begin position="197"/>
        <end position="215"/>
    </location>
</feature>
<dbReference type="InParanoid" id="G4TS96"/>
<sequence length="261" mass="29358">MSASQIPENLTQDKTLGWRQQLTTFTKSLDSSQGESDPPSQGKAGRSSAEKPRLRAISRPAELTKLDILDPSIPPSNPSTEATMPPIRVREGDQWDPAYWSRKQAEYRHFYLHDALEYGTTQSNVSLPPPPRPKPTKPTPKKIIIDTSVRPTPPKGPRLALPSRDKKKEIHHRQRSLSFPRAYRPPKEGAKPGTVDDQPRVVLRREPGVSARRDSPVFPTVPLPPWSPVPFPRYAEQPMPVEPEPKVRRLPKPKLSLSIPD</sequence>
<dbReference type="EMBL" id="CAFZ01000288">
    <property type="protein sequence ID" value="CCA74189.1"/>
    <property type="molecule type" value="Genomic_DNA"/>
</dbReference>
<evidence type="ECO:0000313" key="3">
    <source>
        <dbReference type="Proteomes" id="UP000007148"/>
    </source>
</evidence>
<gene>
    <name evidence="2" type="ORF">PIIN_08142</name>
</gene>
<accession>G4TS96</accession>
<proteinExistence type="predicted"/>
<feature type="region of interest" description="Disordered" evidence="1">
    <location>
        <begin position="1"/>
        <end position="88"/>
    </location>
</feature>